<comment type="caution">
    <text evidence="2">The sequence shown here is derived from an EMBL/GenBank/DDBJ whole genome shotgun (WGS) entry which is preliminary data.</text>
</comment>
<name>A0AAD6BBY6_9TELE</name>
<keyword evidence="1" id="KW-0812">Transmembrane</keyword>
<keyword evidence="3" id="KW-1185">Reference proteome</keyword>
<feature type="non-terminal residue" evidence="2">
    <location>
        <position position="1"/>
    </location>
</feature>
<evidence type="ECO:0000313" key="3">
    <source>
        <dbReference type="Proteomes" id="UP001219934"/>
    </source>
</evidence>
<organism evidence="2 3">
    <name type="scientific">Pogonophryne albipinna</name>
    <dbReference type="NCBI Taxonomy" id="1090488"/>
    <lineage>
        <taxon>Eukaryota</taxon>
        <taxon>Metazoa</taxon>
        <taxon>Chordata</taxon>
        <taxon>Craniata</taxon>
        <taxon>Vertebrata</taxon>
        <taxon>Euteleostomi</taxon>
        <taxon>Actinopterygii</taxon>
        <taxon>Neopterygii</taxon>
        <taxon>Teleostei</taxon>
        <taxon>Neoteleostei</taxon>
        <taxon>Acanthomorphata</taxon>
        <taxon>Eupercaria</taxon>
        <taxon>Perciformes</taxon>
        <taxon>Notothenioidei</taxon>
        <taxon>Pogonophryne</taxon>
    </lineage>
</organism>
<evidence type="ECO:0000313" key="2">
    <source>
        <dbReference type="EMBL" id="KAJ4940698.1"/>
    </source>
</evidence>
<keyword evidence="1" id="KW-1133">Transmembrane helix</keyword>
<dbReference type="AlphaFoldDB" id="A0AAD6BBY6"/>
<proteinExistence type="predicted"/>
<keyword evidence="1" id="KW-0472">Membrane</keyword>
<sequence>MTHYNRKTFAASPCGVCMVARWEHRTRTLSKLFGSPSLACYCLGFIIILLNVSRSH</sequence>
<accession>A0AAD6BBY6</accession>
<dbReference type="EMBL" id="JAPTMU010000007">
    <property type="protein sequence ID" value="KAJ4940698.1"/>
    <property type="molecule type" value="Genomic_DNA"/>
</dbReference>
<evidence type="ECO:0000256" key="1">
    <source>
        <dbReference type="SAM" id="Phobius"/>
    </source>
</evidence>
<dbReference type="Proteomes" id="UP001219934">
    <property type="component" value="Unassembled WGS sequence"/>
</dbReference>
<gene>
    <name evidence="2" type="ORF">JOQ06_026993</name>
</gene>
<protein>
    <submittedName>
        <fullName evidence="2">Uncharacterized protein</fullName>
    </submittedName>
</protein>
<feature type="transmembrane region" description="Helical" evidence="1">
    <location>
        <begin position="32"/>
        <end position="52"/>
    </location>
</feature>
<reference evidence="2" key="1">
    <citation type="submission" date="2022-11" db="EMBL/GenBank/DDBJ databases">
        <title>Chromosome-level genome of Pogonophryne albipinna.</title>
        <authorList>
            <person name="Jo E."/>
        </authorList>
    </citation>
    <scope>NUCLEOTIDE SEQUENCE</scope>
    <source>
        <strain evidence="2">SGF0006</strain>
        <tissue evidence="2">Muscle</tissue>
    </source>
</reference>